<dbReference type="PANTHER" id="PTHR21654:SF84">
    <property type="entry name" value="SI:DKEY-66I24.7"/>
    <property type="match status" value="1"/>
</dbReference>
<evidence type="ECO:0000256" key="3">
    <source>
        <dbReference type="ARBA" id="ARBA00023125"/>
    </source>
</evidence>
<protein>
    <recommendedName>
        <fullName evidence="7">Myb/SANT-like DNA-binding domain-containing protein</fullName>
    </recommendedName>
</protein>
<feature type="domain" description="Myb/SANT-like DNA-binding" evidence="7">
    <location>
        <begin position="86"/>
        <end position="177"/>
    </location>
</feature>
<comment type="subcellular location">
    <subcellularLocation>
        <location evidence="1">Nucleus</location>
    </subcellularLocation>
</comment>
<dbReference type="GO" id="GO:0003677">
    <property type="term" value="F:DNA binding"/>
    <property type="evidence" value="ECO:0007669"/>
    <property type="project" value="UniProtKB-KW"/>
</dbReference>
<feature type="region of interest" description="Disordered" evidence="6">
    <location>
        <begin position="205"/>
        <end position="242"/>
    </location>
</feature>
<proteinExistence type="predicted"/>
<evidence type="ECO:0000259" key="7">
    <source>
        <dbReference type="Pfam" id="PF13837"/>
    </source>
</evidence>
<dbReference type="Gene3D" id="1.10.10.60">
    <property type="entry name" value="Homeodomain-like"/>
    <property type="match status" value="1"/>
</dbReference>
<evidence type="ECO:0000313" key="8">
    <source>
        <dbReference type="EMBL" id="KAJ3662009.1"/>
    </source>
</evidence>
<dbReference type="Proteomes" id="UP001168821">
    <property type="component" value="Unassembled WGS sequence"/>
</dbReference>
<dbReference type="AlphaFoldDB" id="A0AA38IZS7"/>
<evidence type="ECO:0000256" key="2">
    <source>
        <dbReference type="ARBA" id="ARBA00023015"/>
    </source>
</evidence>
<reference evidence="8" key="1">
    <citation type="journal article" date="2023" name="G3 (Bethesda)">
        <title>Whole genome assemblies of Zophobas morio and Tenebrio molitor.</title>
        <authorList>
            <person name="Kaur S."/>
            <person name="Stinson S.A."/>
            <person name="diCenzo G.C."/>
        </authorList>
    </citation>
    <scope>NUCLEOTIDE SEQUENCE</scope>
    <source>
        <strain evidence="8">QUZm001</strain>
    </source>
</reference>
<accession>A0AA38IZS7</accession>
<sequence>MENYVELVDISVNVNGNDVLLTVDAETAETLLNNHDQARKYVEMAFPEANDNCTDENNSSTFEELCCVPEKKKVWFSKGRPTAEDEAATATLLELRKNYDPKFRDKKSTNNSLWAAIAKELKAKGYDICPTKEGPAAKCRQKYVNLEKQYTTYIQHTRWTGEEKKCKPPYFDELHAILGKEMFHLTIYQCSLNLAITENKHKMYPTSLQDSGGSEPVAGPSHQISDTEDSQEDNNNNVNERVINRFAKTKRTVRPKSRSSEIITTFTEQQALDREDRRQQYQALNKLLQ</sequence>
<keyword evidence="5" id="KW-0539">Nucleus</keyword>
<dbReference type="PANTHER" id="PTHR21654">
    <property type="entry name" value="FI21293P1"/>
    <property type="match status" value="1"/>
</dbReference>
<keyword evidence="4" id="KW-0804">Transcription</keyword>
<dbReference type="GO" id="GO:0010468">
    <property type="term" value="P:regulation of gene expression"/>
    <property type="evidence" value="ECO:0007669"/>
    <property type="project" value="UniProtKB-ARBA"/>
</dbReference>
<dbReference type="GO" id="GO:0005634">
    <property type="term" value="C:nucleus"/>
    <property type="evidence" value="ECO:0007669"/>
    <property type="project" value="UniProtKB-SubCell"/>
</dbReference>
<dbReference type="InterPro" id="IPR044822">
    <property type="entry name" value="Myb_DNA-bind_4"/>
</dbReference>
<evidence type="ECO:0000256" key="6">
    <source>
        <dbReference type="SAM" id="MobiDB-lite"/>
    </source>
</evidence>
<dbReference type="Pfam" id="PF13837">
    <property type="entry name" value="Myb_DNA-bind_4"/>
    <property type="match status" value="1"/>
</dbReference>
<name>A0AA38IZS7_9CUCU</name>
<gene>
    <name evidence="8" type="ORF">Zmor_006377</name>
</gene>
<comment type="caution">
    <text evidence="8">The sequence shown here is derived from an EMBL/GenBank/DDBJ whole genome shotgun (WGS) entry which is preliminary data.</text>
</comment>
<keyword evidence="9" id="KW-1185">Reference proteome</keyword>
<evidence type="ECO:0000313" key="9">
    <source>
        <dbReference type="Proteomes" id="UP001168821"/>
    </source>
</evidence>
<evidence type="ECO:0000256" key="5">
    <source>
        <dbReference type="ARBA" id="ARBA00023242"/>
    </source>
</evidence>
<keyword evidence="3" id="KW-0238">DNA-binding</keyword>
<dbReference type="EMBL" id="JALNTZ010000002">
    <property type="protein sequence ID" value="KAJ3662009.1"/>
    <property type="molecule type" value="Genomic_DNA"/>
</dbReference>
<evidence type="ECO:0000256" key="1">
    <source>
        <dbReference type="ARBA" id="ARBA00004123"/>
    </source>
</evidence>
<organism evidence="8 9">
    <name type="scientific">Zophobas morio</name>
    <dbReference type="NCBI Taxonomy" id="2755281"/>
    <lineage>
        <taxon>Eukaryota</taxon>
        <taxon>Metazoa</taxon>
        <taxon>Ecdysozoa</taxon>
        <taxon>Arthropoda</taxon>
        <taxon>Hexapoda</taxon>
        <taxon>Insecta</taxon>
        <taxon>Pterygota</taxon>
        <taxon>Neoptera</taxon>
        <taxon>Endopterygota</taxon>
        <taxon>Coleoptera</taxon>
        <taxon>Polyphaga</taxon>
        <taxon>Cucujiformia</taxon>
        <taxon>Tenebrionidae</taxon>
        <taxon>Zophobas</taxon>
    </lineage>
</organism>
<evidence type="ECO:0000256" key="4">
    <source>
        <dbReference type="ARBA" id="ARBA00023163"/>
    </source>
</evidence>
<keyword evidence="2" id="KW-0805">Transcription regulation</keyword>